<keyword evidence="2 5" id="KW-0805">Transcription regulation</keyword>
<dbReference type="Proteomes" id="UP001529510">
    <property type="component" value="Unassembled WGS sequence"/>
</dbReference>
<organism evidence="7 8">
    <name type="scientific">Cirrhinus mrigala</name>
    <name type="common">Mrigala</name>
    <dbReference type="NCBI Taxonomy" id="683832"/>
    <lineage>
        <taxon>Eukaryota</taxon>
        <taxon>Metazoa</taxon>
        <taxon>Chordata</taxon>
        <taxon>Craniata</taxon>
        <taxon>Vertebrata</taxon>
        <taxon>Euteleostomi</taxon>
        <taxon>Actinopterygii</taxon>
        <taxon>Neopterygii</taxon>
        <taxon>Teleostei</taxon>
        <taxon>Ostariophysi</taxon>
        <taxon>Cypriniformes</taxon>
        <taxon>Cyprinidae</taxon>
        <taxon>Labeoninae</taxon>
        <taxon>Labeonini</taxon>
        <taxon>Cirrhinus</taxon>
    </lineage>
</organism>
<dbReference type="FunFam" id="1.10.10.10:FF:000008">
    <property type="entry name" value="E2F transcription factor 1"/>
    <property type="match status" value="1"/>
</dbReference>
<keyword evidence="5" id="KW-0539">Nucleus</keyword>
<name>A0ABD0NS57_CIRMR</name>
<dbReference type="InterPro" id="IPR003316">
    <property type="entry name" value="E2F_WHTH_DNA-bd_dom"/>
</dbReference>
<evidence type="ECO:0000313" key="7">
    <source>
        <dbReference type="EMBL" id="KAL0164690.1"/>
    </source>
</evidence>
<dbReference type="GO" id="GO:0003677">
    <property type="term" value="F:DNA binding"/>
    <property type="evidence" value="ECO:0007669"/>
    <property type="project" value="UniProtKB-KW"/>
</dbReference>
<sequence>PNRSDVALGLLTKRFMQLLHTAPNGVLDLNEVTRKLGTRKRRVYDITNVLTGIQLIKKTSKNKIQW</sequence>
<keyword evidence="4 5" id="KW-0804">Transcription</keyword>
<evidence type="ECO:0000256" key="5">
    <source>
        <dbReference type="RuleBase" id="RU003796"/>
    </source>
</evidence>
<comment type="subcellular location">
    <subcellularLocation>
        <location evidence="5">Nucleus</location>
    </subcellularLocation>
</comment>
<keyword evidence="8" id="KW-1185">Reference proteome</keyword>
<gene>
    <name evidence="7" type="ORF">M9458_040443</name>
</gene>
<keyword evidence="3 5" id="KW-0238">DNA-binding</keyword>
<evidence type="ECO:0000256" key="2">
    <source>
        <dbReference type="ARBA" id="ARBA00023015"/>
    </source>
</evidence>
<protein>
    <recommendedName>
        <fullName evidence="6">E2F/DP family winged-helix DNA-binding domain-containing protein</fullName>
    </recommendedName>
</protein>
<evidence type="ECO:0000313" key="8">
    <source>
        <dbReference type="Proteomes" id="UP001529510"/>
    </source>
</evidence>
<dbReference type="InterPro" id="IPR036390">
    <property type="entry name" value="WH_DNA-bd_sf"/>
</dbReference>
<comment type="caution">
    <text evidence="7">The sequence shown here is derived from an EMBL/GenBank/DDBJ whole genome shotgun (WGS) entry which is preliminary data.</text>
</comment>
<accession>A0ABD0NS57</accession>
<evidence type="ECO:0000256" key="4">
    <source>
        <dbReference type="ARBA" id="ARBA00023163"/>
    </source>
</evidence>
<dbReference type="SMART" id="SM01372">
    <property type="entry name" value="E2F_TDP"/>
    <property type="match status" value="1"/>
</dbReference>
<dbReference type="Gene3D" id="1.10.10.10">
    <property type="entry name" value="Winged helix-like DNA-binding domain superfamily/Winged helix DNA-binding domain"/>
    <property type="match status" value="1"/>
</dbReference>
<feature type="non-terminal residue" evidence="7">
    <location>
        <position position="66"/>
    </location>
</feature>
<proteinExistence type="inferred from homology"/>
<dbReference type="SUPFAM" id="SSF46785">
    <property type="entry name" value="Winged helix' DNA-binding domain"/>
    <property type="match status" value="1"/>
</dbReference>
<reference evidence="7 8" key="1">
    <citation type="submission" date="2024-05" db="EMBL/GenBank/DDBJ databases">
        <title>Genome sequencing and assembly of Indian major carp, Cirrhinus mrigala (Hamilton, 1822).</title>
        <authorList>
            <person name="Mohindra V."/>
            <person name="Chowdhury L.M."/>
            <person name="Lal K."/>
            <person name="Jena J.K."/>
        </authorList>
    </citation>
    <scope>NUCLEOTIDE SEQUENCE [LARGE SCALE GENOMIC DNA]</scope>
    <source>
        <strain evidence="7">CM1030</strain>
        <tissue evidence="7">Blood</tissue>
    </source>
</reference>
<dbReference type="PANTHER" id="PTHR12081:SF19">
    <property type="entry name" value="TRANSCRIPTION FACTOR E2F6"/>
    <property type="match status" value="1"/>
</dbReference>
<dbReference type="InterPro" id="IPR015633">
    <property type="entry name" value="E2F"/>
</dbReference>
<dbReference type="InterPro" id="IPR036388">
    <property type="entry name" value="WH-like_DNA-bd_sf"/>
</dbReference>
<evidence type="ECO:0000256" key="3">
    <source>
        <dbReference type="ARBA" id="ARBA00023125"/>
    </source>
</evidence>
<evidence type="ECO:0000259" key="6">
    <source>
        <dbReference type="SMART" id="SM01372"/>
    </source>
</evidence>
<comment type="similarity">
    <text evidence="1 5">Belongs to the E2F/DP family.</text>
</comment>
<dbReference type="PANTHER" id="PTHR12081">
    <property type="entry name" value="TRANSCRIPTION FACTOR E2F"/>
    <property type="match status" value="1"/>
</dbReference>
<evidence type="ECO:0000256" key="1">
    <source>
        <dbReference type="ARBA" id="ARBA00010940"/>
    </source>
</evidence>
<feature type="domain" description="E2F/DP family winged-helix DNA-binding" evidence="6">
    <location>
        <begin position="3"/>
        <end position="66"/>
    </location>
</feature>
<feature type="non-terminal residue" evidence="7">
    <location>
        <position position="1"/>
    </location>
</feature>
<dbReference type="EMBL" id="JAMKFB020000020">
    <property type="protein sequence ID" value="KAL0164690.1"/>
    <property type="molecule type" value="Genomic_DNA"/>
</dbReference>
<dbReference type="Pfam" id="PF02319">
    <property type="entry name" value="WHD_E2F_TDP"/>
    <property type="match status" value="1"/>
</dbReference>
<dbReference type="AlphaFoldDB" id="A0ABD0NS57"/>
<dbReference type="GO" id="GO:0005634">
    <property type="term" value="C:nucleus"/>
    <property type="evidence" value="ECO:0007669"/>
    <property type="project" value="UniProtKB-SubCell"/>
</dbReference>